<feature type="compositionally biased region" description="Basic and acidic residues" evidence="4">
    <location>
        <begin position="41"/>
        <end position="70"/>
    </location>
</feature>
<dbReference type="GO" id="GO:0000976">
    <property type="term" value="F:transcription cis-regulatory region binding"/>
    <property type="evidence" value="ECO:0007669"/>
    <property type="project" value="TreeGrafter"/>
</dbReference>
<dbReference type="PROSITE" id="PS51293">
    <property type="entry name" value="SANT"/>
    <property type="match status" value="1"/>
</dbReference>
<evidence type="ECO:0000259" key="6">
    <source>
        <dbReference type="PROSITE" id="PS51293"/>
    </source>
</evidence>
<dbReference type="InterPro" id="IPR017930">
    <property type="entry name" value="Myb_dom"/>
</dbReference>
<feature type="compositionally biased region" description="Polar residues" evidence="4">
    <location>
        <begin position="184"/>
        <end position="197"/>
    </location>
</feature>
<reference evidence="8" key="1">
    <citation type="submission" date="2017-12" db="EMBL/GenBank/DDBJ databases">
        <title>Gene loss provides genomic basis for host adaptation in cereal stripe rust fungi.</title>
        <authorList>
            <person name="Xia C."/>
        </authorList>
    </citation>
    <scope>NUCLEOTIDE SEQUENCE [LARGE SCALE GENOMIC DNA]</scope>
    <source>
        <strain evidence="8">93-210</strain>
    </source>
</reference>
<dbReference type="GO" id="GO:0005634">
    <property type="term" value="C:nucleus"/>
    <property type="evidence" value="ECO:0007669"/>
    <property type="project" value="UniProtKB-SubCell"/>
</dbReference>
<feature type="compositionally biased region" description="Polar residues" evidence="4">
    <location>
        <begin position="127"/>
        <end position="138"/>
    </location>
</feature>
<accession>A0A2S4UGJ8</accession>
<feature type="compositionally biased region" description="Low complexity" evidence="4">
    <location>
        <begin position="951"/>
        <end position="963"/>
    </location>
</feature>
<dbReference type="SUPFAM" id="SSF46689">
    <property type="entry name" value="Homeodomain-like"/>
    <property type="match status" value="2"/>
</dbReference>
<feature type="compositionally biased region" description="Basic residues" evidence="4">
    <location>
        <begin position="433"/>
        <end position="442"/>
    </location>
</feature>
<dbReference type="Pfam" id="PF13921">
    <property type="entry name" value="Myb_DNA-bind_6"/>
    <property type="match status" value="1"/>
</dbReference>
<dbReference type="InterPro" id="IPR001005">
    <property type="entry name" value="SANT/Myb"/>
</dbReference>
<feature type="region of interest" description="Disordered" evidence="4">
    <location>
        <begin position="41"/>
        <end position="479"/>
    </location>
</feature>
<feature type="compositionally biased region" description="Basic and acidic residues" evidence="4">
    <location>
        <begin position="853"/>
        <end position="867"/>
    </location>
</feature>
<evidence type="ECO:0000313" key="9">
    <source>
        <dbReference type="Proteomes" id="UP000239156"/>
    </source>
</evidence>
<dbReference type="GO" id="GO:0003700">
    <property type="term" value="F:DNA-binding transcription factor activity"/>
    <property type="evidence" value="ECO:0007669"/>
    <property type="project" value="TreeGrafter"/>
</dbReference>
<feature type="compositionally biased region" description="Polar residues" evidence="4">
    <location>
        <begin position="385"/>
        <end position="418"/>
    </location>
</feature>
<evidence type="ECO:0000256" key="1">
    <source>
        <dbReference type="ARBA" id="ARBA00004123"/>
    </source>
</evidence>
<dbReference type="PROSITE" id="PS50090">
    <property type="entry name" value="MYB_LIKE"/>
    <property type="match status" value="2"/>
</dbReference>
<sequence length="988" mass="110024">MKLNANPAPAITEHFNKRERTKDIDMEIELIPKDAEWKRLRKEKKIERKKLEKENKRDRDQLEAEDKQSLEQEPSQTKTTMTDNEHPSKQKAKPKSKRALDPVETPTDTQLPGEPEPQTKRRKVDPNPQTSASNTKKTTAPLAGAGNVIPLPTEPAMKPNPSPQEKKKERRKSKEKPRDDEYPTASSIQNNPEQIDQFTEPGSCPSDNPQTSVVPSTGADHSIPLTEASVVTAEAPIGKNRKERRKLKEKARDEEQSTALNVAINQDELDRPTEPQSCPSSNLQPSVVPDTSAPSTETSLQSASVTAVKKKNAPRKSKGTTLPEEQSNPSITANDDQPVEPQTSTSNTVPAVDPSAPTTAALQTPALTSTKKKQLKKPKAKSVTKEQSNPSAIVNEVQSAEPETSSTSKNGQTASTSLAGVDNLEEATDKSKSSKKVKSKPGKSKEKDDQEVQSSVKAQDRVEGKSRSQGRGGEEDPELDRILIDSENMEILATKSHIPISLQKAIYHLTCRQILSSKWLGMSHLNELSTLFGLKYKKGRFTTTEQTTIEKMIGKYCDEHGLSKEEFAILLYQKKNDVSINERGKLKELAPSLGDALPGRPIMSIWKYVKRAYDPQSKLGRWTKEEELTLQEAQKKYGAAWTQISEVVGRSADDCKDRWRNYTCVQDVKNSGVWSQEEVDRLTELMNQSKYIFPDPKDQLSDGHWTWVSNQMGGSRSRSQCRIKWVECVQPKSLAGGKRRRWTNRDILILAKQLNDVVGFDWKQLRVGIKDWEVWDSSSLLRKWKSLKKYVLKKSLKEYKKTQKVYKKKSGLVSANDDGSTDLPPKNNQEIVDYVIKKWSARDESDLSAEVVAKTEKTKPTSNHDSESESGSELEEERPTPQSEIEAEPKSVTTGDCQPEDTAEEATDKSQPESIAVDPVPTVTDNSIPVKPIPTTTNNVKSKIGSSLVTKSKPPLSAPKPKSGTGVKPRSLLLKEFTSAEFVDEDSS</sequence>
<dbReference type="PANTHER" id="PTHR46380">
    <property type="entry name" value="CYCLIN-D-BINDING MYB-LIKE TRANSCRIPTION FACTOR 1"/>
    <property type="match status" value="1"/>
</dbReference>
<evidence type="ECO:0000313" key="8">
    <source>
        <dbReference type="EMBL" id="POV96400.1"/>
    </source>
</evidence>
<feature type="domain" description="SANT" evidence="6">
    <location>
        <begin position="617"/>
        <end position="657"/>
    </location>
</feature>
<dbReference type="VEuPathDB" id="FungiDB:PSTT_15670"/>
<dbReference type="PROSITE" id="PS51294">
    <property type="entry name" value="HTH_MYB"/>
    <property type="match status" value="1"/>
</dbReference>
<feature type="region of interest" description="Disordered" evidence="4">
    <location>
        <begin position="849"/>
        <end position="970"/>
    </location>
</feature>
<gene>
    <name evidence="8" type="ORF">PSTT_15670</name>
</gene>
<feature type="region of interest" description="Disordered" evidence="4">
    <location>
        <begin position="1"/>
        <end position="22"/>
    </location>
</feature>
<dbReference type="SMART" id="SM00717">
    <property type="entry name" value="SANT"/>
    <property type="match status" value="3"/>
</dbReference>
<keyword evidence="3" id="KW-0539">Nucleus</keyword>
<feature type="domain" description="HTH myb-type" evidence="7">
    <location>
        <begin position="614"/>
        <end position="667"/>
    </location>
</feature>
<protein>
    <submittedName>
        <fullName evidence="8">Uncharacterized protein</fullName>
    </submittedName>
</protein>
<evidence type="ECO:0000256" key="4">
    <source>
        <dbReference type="SAM" id="MobiDB-lite"/>
    </source>
</evidence>
<evidence type="ECO:0000259" key="5">
    <source>
        <dbReference type="PROSITE" id="PS50090"/>
    </source>
</evidence>
<feature type="compositionally biased region" description="Basic residues" evidence="4">
    <location>
        <begin position="370"/>
        <end position="382"/>
    </location>
</feature>
<evidence type="ECO:0000259" key="7">
    <source>
        <dbReference type="PROSITE" id="PS51294"/>
    </source>
</evidence>
<feature type="domain" description="Myb-like" evidence="5">
    <location>
        <begin position="666"/>
        <end position="729"/>
    </location>
</feature>
<keyword evidence="2" id="KW-0238">DNA-binding</keyword>
<feature type="compositionally biased region" description="Polar residues" evidence="4">
    <location>
        <begin position="71"/>
        <end position="82"/>
    </location>
</feature>
<comment type="subcellular location">
    <subcellularLocation>
        <location evidence="1">Nucleus</location>
    </subcellularLocation>
</comment>
<dbReference type="Proteomes" id="UP000239156">
    <property type="component" value="Unassembled WGS sequence"/>
</dbReference>
<keyword evidence="9" id="KW-1185">Reference proteome</keyword>
<feature type="compositionally biased region" description="Polar residues" evidence="4">
    <location>
        <begin position="292"/>
        <end position="305"/>
    </location>
</feature>
<evidence type="ECO:0000256" key="3">
    <source>
        <dbReference type="ARBA" id="ARBA00023242"/>
    </source>
</evidence>
<feature type="compositionally biased region" description="Polar residues" evidence="4">
    <location>
        <begin position="319"/>
        <end position="349"/>
    </location>
</feature>
<dbReference type="Gene3D" id="1.10.10.60">
    <property type="entry name" value="Homeodomain-like"/>
    <property type="match status" value="2"/>
</dbReference>
<dbReference type="VEuPathDB" id="FungiDB:PSHT_16303"/>
<feature type="compositionally biased region" description="Polar residues" evidence="4">
    <location>
        <begin position="205"/>
        <end position="215"/>
    </location>
</feature>
<proteinExistence type="predicted"/>
<organism evidence="8 9">
    <name type="scientific">Puccinia striiformis</name>
    <dbReference type="NCBI Taxonomy" id="27350"/>
    <lineage>
        <taxon>Eukaryota</taxon>
        <taxon>Fungi</taxon>
        <taxon>Dikarya</taxon>
        <taxon>Basidiomycota</taxon>
        <taxon>Pucciniomycotina</taxon>
        <taxon>Pucciniomycetes</taxon>
        <taxon>Pucciniales</taxon>
        <taxon>Pucciniaceae</taxon>
        <taxon>Puccinia</taxon>
    </lineage>
</organism>
<evidence type="ECO:0000256" key="2">
    <source>
        <dbReference type="ARBA" id="ARBA00023125"/>
    </source>
</evidence>
<feature type="compositionally biased region" description="Basic residues" evidence="4">
    <location>
        <begin position="239"/>
        <end position="249"/>
    </location>
</feature>
<dbReference type="CDD" id="cd00167">
    <property type="entry name" value="SANT"/>
    <property type="match status" value="1"/>
</dbReference>
<feature type="compositionally biased region" description="Polar residues" evidence="4">
    <location>
        <begin position="274"/>
        <end position="285"/>
    </location>
</feature>
<name>A0A2S4UGJ8_9BASI</name>
<feature type="domain" description="Myb-like" evidence="5">
    <location>
        <begin position="614"/>
        <end position="663"/>
    </location>
</feature>
<dbReference type="PANTHER" id="PTHR46380:SF2">
    <property type="entry name" value="CYCLIN-D-BINDING MYB-LIKE TRANSCRIPTION FACTOR 1"/>
    <property type="match status" value="1"/>
</dbReference>
<dbReference type="InterPro" id="IPR017884">
    <property type="entry name" value="SANT_dom"/>
</dbReference>
<feature type="compositionally biased region" description="Polar residues" evidence="4">
    <location>
        <begin position="934"/>
        <end position="950"/>
    </location>
</feature>
<feature type="compositionally biased region" description="Low complexity" evidence="4">
    <location>
        <begin position="354"/>
        <end position="369"/>
    </location>
</feature>
<dbReference type="InterPro" id="IPR051651">
    <property type="entry name" value="DMTF1_DNA-bind_reg"/>
</dbReference>
<feature type="compositionally biased region" description="Basic residues" evidence="4">
    <location>
        <begin position="308"/>
        <end position="318"/>
    </location>
</feature>
<dbReference type="InterPro" id="IPR009057">
    <property type="entry name" value="Homeodomain-like_sf"/>
</dbReference>
<dbReference type="AlphaFoldDB" id="A0A2S4UGJ8"/>
<dbReference type="EMBL" id="PKSL01000299">
    <property type="protein sequence ID" value="POV96400.1"/>
    <property type="molecule type" value="Genomic_DNA"/>
</dbReference>
<comment type="caution">
    <text evidence="8">The sequence shown here is derived from an EMBL/GenBank/DDBJ whole genome shotgun (WGS) entry which is preliminary data.</text>
</comment>